<organism evidence="3 4">
    <name type="scientific">Rhizobium leucaenae</name>
    <dbReference type="NCBI Taxonomy" id="29450"/>
    <lineage>
        <taxon>Bacteria</taxon>
        <taxon>Pseudomonadati</taxon>
        <taxon>Pseudomonadota</taxon>
        <taxon>Alphaproteobacteria</taxon>
        <taxon>Hyphomicrobiales</taxon>
        <taxon>Rhizobiaceae</taxon>
        <taxon>Rhizobium/Agrobacterium group</taxon>
        <taxon>Rhizobium</taxon>
    </lineage>
</organism>
<keyword evidence="4" id="KW-1185">Reference proteome</keyword>
<dbReference type="GeneID" id="32528367"/>
<dbReference type="AlphaFoldDB" id="A0A7W6ZV68"/>
<dbReference type="EMBL" id="JACIIG010000006">
    <property type="protein sequence ID" value="MBB4568795.1"/>
    <property type="molecule type" value="Genomic_DNA"/>
</dbReference>
<dbReference type="Proteomes" id="UP000543836">
    <property type="component" value="Unassembled WGS sequence"/>
</dbReference>
<dbReference type="SMART" id="SM00470">
    <property type="entry name" value="ParB"/>
    <property type="match status" value="1"/>
</dbReference>
<protein>
    <recommendedName>
        <fullName evidence="2">ParB-like N-terminal domain-containing protein</fullName>
    </recommendedName>
</protein>
<proteinExistence type="predicted"/>
<reference evidence="3 4" key="1">
    <citation type="submission" date="2020-08" db="EMBL/GenBank/DDBJ databases">
        <title>Genomic Encyclopedia of Type Strains, Phase IV (KMG-V): Genome sequencing to study the core and pangenomes of soil and plant-associated prokaryotes.</title>
        <authorList>
            <person name="Whitman W."/>
        </authorList>
    </citation>
    <scope>NUCLEOTIDE SEQUENCE [LARGE SCALE GENOMIC DNA]</scope>
    <source>
        <strain evidence="3 4">SEMIA 492</strain>
    </source>
</reference>
<feature type="region of interest" description="Disordered" evidence="1">
    <location>
        <begin position="124"/>
        <end position="146"/>
    </location>
</feature>
<dbReference type="RefSeq" id="WP_037135262.1">
    <property type="nucleotide sequence ID" value="NZ_JACIIG010000006.1"/>
</dbReference>
<evidence type="ECO:0000256" key="1">
    <source>
        <dbReference type="SAM" id="MobiDB-lite"/>
    </source>
</evidence>
<dbReference type="SUPFAM" id="SSF110849">
    <property type="entry name" value="ParB/Sulfiredoxin"/>
    <property type="match status" value="1"/>
</dbReference>
<gene>
    <name evidence="3" type="ORF">GGE60_002914</name>
</gene>
<dbReference type="OrthoDB" id="8565623at2"/>
<evidence type="ECO:0000259" key="2">
    <source>
        <dbReference type="SMART" id="SM00470"/>
    </source>
</evidence>
<feature type="domain" description="ParB-like N-terminal" evidence="2">
    <location>
        <begin position="9"/>
        <end position="92"/>
    </location>
</feature>
<evidence type="ECO:0000313" key="4">
    <source>
        <dbReference type="Proteomes" id="UP000543836"/>
    </source>
</evidence>
<dbReference type="CDD" id="cd16400">
    <property type="entry name" value="ParB_Srx_like_nuclease"/>
    <property type="match status" value="1"/>
</dbReference>
<dbReference type="Gene3D" id="3.90.1530.10">
    <property type="entry name" value="Conserved hypothetical protein from pyrococcus furiosus pfu- 392566-001, ParB domain"/>
    <property type="match status" value="1"/>
</dbReference>
<accession>A0A7W6ZV68</accession>
<dbReference type="InterPro" id="IPR003115">
    <property type="entry name" value="ParB_N"/>
</dbReference>
<comment type="caution">
    <text evidence="3">The sequence shown here is derived from an EMBL/GenBank/DDBJ whole genome shotgun (WGS) entry which is preliminary data.</text>
</comment>
<evidence type="ECO:0000313" key="3">
    <source>
        <dbReference type="EMBL" id="MBB4568795.1"/>
    </source>
</evidence>
<name>A0A7W6ZV68_9HYPH</name>
<sequence>MKTSIVQYQLLDPRKLIPTEEIDSDRVVELEQEIVQSGRWTRPITVHRGDWFVMDGHHRLTIAQRLDFKVLPVVLLDYGTVRVEAWRQGETITPDMIFEMARSGRKFPCKTTRHIFDGPPPACDIPLGELRHPDPAPSAKHSTAPS</sequence>
<dbReference type="InterPro" id="IPR036086">
    <property type="entry name" value="ParB/Sulfiredoxin_sf"/>
</dbReference>